<evidence type="ECO:0000313" key="9">
    <source>
        <dbReference type="Proteomes" id="UP000003011"/>
    </source>
</evidence>
<dbReference type="InterPro" id="IPR042253">
    <property type="entry name" value="Pglycerate_mutase_ApgM_sf"/>
</dbReference>
<dbReference type="NCBIfam" id="TIGR02535">
    <property type="entry name" value="hyp_Hser_kinase"/>
    <property type="match status" value="1"/>
</dbReference>
<dbReference type="PANTHER" id="PTHR31209">
    <property type="entry name" value="COFACTOR-INDEPENDENT PHOSPHOGLYCERATE MUTASE"/>
    <property type="match status" value="1"/>
</dbReference>
<dbReference type="NCBIfam" id="NF003242">
    <property type="entry name" value="PRK04200.1"/>
    <property type="match status" value="1"/>
</dbReference>
<evidence type="ECO:0000313" key="8">
    <source>
        <dbReference type="EMBL" id="EHI56602.1"/>
    </source>
</evidence>
<name>G5GER1_9FIRM</name>
<feature type="domain" description="Metalloenzyme" evidence="7">
    <location>
        <begin position="1"/>
        <end position="368"/>
    </location>
</feature>
<dbReference type="InterPro" id="IPR004456">
    <property type="entry name" value="Pglycerate_mutase_ApgM"/>
</dbReference>
<dbReference type="Proteomes" id="UP000003011">
    <property type="component" value="Unassembled WGS sequence"/>
</dbReference>
<gene>
    <name evidence="8" type="ORF">HMPREF9333_00049</name>
</gene>
<dbReference type="Pfam" id="PF01676">
    <property type="entry name" value="Metalloenzyme"/>
    <property type="match status" value="1"/>
</dbReference>
<dbReference type="InterPro" id="IPR006124">
    <property type="entry name" value="Metalloenzyme"/>
</dbReference>
<dbReference type="eggNOG" id="COG3635">
    <property type="taxonomic scope" value="Bacteria"/>
</dbReference>
<dbReference type="GO" id="GO:0046872">
    <property type="term" value="F:metal ion binding"/>
    <property type="evidence" value="ECO:0007669"/>
    <property type="project" value="InterPro"/>
</dbReference>
<evidence type="ECO:0000256" key="1">
    <source>
        <dbReference type="ARBA" id="ARBA00000370"/>
    </source>
</evidence>
<sequence>MKYIIILGDGMADLPIKELAGRTPLQAAYKPTIDSLAPASLLGMVKTVPDTMSPCSDVANLSILGYNTEKCYTGRAPLEAIGMGIDLHEGQTAIRCNLVTLSDEPEFINKKIIDYSAGEISTKEAAVLIKDIAAKLDTIEYSFHPGTSYRNCFVLKRGKLTSKLIPPNDICYKKILQFLPKDSLLLNLMKKASAILQDHPVNIERKAAGLKPANSIWFWGEGTKTMLESFSNKFNLNGTVISAVDLIKGIGLCAGLEAADISGADGTVDTDYDAKCSAALDALLEKNKDFVYIHCEAPDTCGHNGDYKCKMLAIERIDRYIVTPLVEALKACGEDFSLLVLPDHPTPVSIRKHTNDPVPFLLYRSDTDFNSHENIYCEDSCTNTGVYIEKGYMLIRRMIL</sequence>
<evidence type="ECO:0000256" key="5">
    <source>
        <dbReference type="ARBA" id="ARBA00023152"/>
    </source>
</evidence>
<protein>
    <submittedName>
        <fullName evidence="8">Putative homoserine kinase</fullName>
    </submittedName>
</protein>
<dbReference type="EMBL" id="ACZL01000003">
    <property type="protein sequence ID" value="EHI56602.1"/>
    <property type="molecule type" value="Genomic_DNA"/>
</dbReference>
<dbReference type="OrthoDB" id="9804453at2"/>
<keyword evidence="8" id="KW-0418">Kinase</keyword>
<accession>G5GER1</accession>
<dbReference type="GO" id="GO:0004619">
    <property type="term" value="F:phosphoglycerate mutase activity"/>
    <property type="evidence" value="ECO:0007669"/>
    <property type="project" value="UniProtKB-EC"/>
</dbReference>
<evidence type="ECO:0000259" key="7">
    <source>
        <dbReference type="Pfam" id="PF01676"/>
    </source>
</evidence>
<proteinExistence type="inferred from homology"/>
<dbReference type="Gene3D" id="3.40.720.10">
    <property type="entry name" value="Alkaline Phosphatase, subunit A"/>
    <property type="match status" value="1"/>
</dbReference>
<comment type="similarity">
    <text evidence="4">Belongs to the BPG-independent phosphoglycerate mutase family. A-PGAM subfamily.</text>
</comment>
<evidence type="ECO:0000256" key="3">
    <source>
        <dbReference type="ARBA" id="ARBA00004921"/>
    </source>
</evidence>
<dbReference type="SUPFAM" id="SSF53649">
    <property type="entry name" value="Alkaline phosphatase-like"/>
    <property type="match status" value="1"/>
</dbReference>
<dbReference type="CDD" id="cd16011">
    <property type="entry name" value="iPGM_like"/>
    <property type="match status" value="1"/>
</dbReference>
<evidence type="ECO:0000256" key="4">
    <source>
        <dbReference type="ARBA" id="ARBA00005524"/>
    </source>
</evidence>
<keyword evidence="9" id="KW-1185">Reference proteome</keyword>
<keyword evidence="8" id="KW-0808">Transferase</keyword>
<dbReference type="InterPro" id="IPR023665">
    <property type="entry name" value="ApgAM_prokaryotes"/>
</dbReference>
<reference evidence="8 9" key="1">
    <citation type="submission" date="2011-08" db="EMBL/GenBank/DDBJ databases">
        <title>The Genome Sequence of Johnsonella ignava ATCC 51276.</title>
        <authorList>
            <consortium name="The Broad Institute Genome Sequencing Platform"/>
            <person name="Earl A."/>
            <person name="Ward D."/>
            <person name="Feldgarden M."/>
            <person name="Gevers D."/>
            <person name="Izard J."/>
            <person name="Blanton J.M."/>
            <person name="Baranova O.V."/>
            <person name="Dewhirst F.E."/>
            <person name="Young S.K."/>
            <person name="Zeng Q."/>
            <person name="Gargeya S."/>
            <person name="Fitzgerald M."/>
            <person name="Haas B."/>
            <person name="Abouelleil A."/>
            <person name="Alvarado L."/>
            <person name="Arachchi H.M."/>
            <person name="Berlin A."/>
            <person name="Brown A."/>
            <person name="Chapman S.B."/>
            <person name="Chen Z."/>
            <person name="Dunbar C."/>
            <person name="Freedman E."/>
            <person name="Gearin G."/>
            <person name="Gellesch M."/>
            <person name="Goldberg J."/>
            <person name="Griggs A."/>
            <person name="Gujja S."/>
            <person name="Heiman D."/>
            <person name="Howarth C."/>
            <person name="Larson L."/>
            <person name="Lui A."/>
            <person name="MacDonald P.J.P."/>
            <person name="Montmayeur A."/>
            <person name="Murphy C."/>
            <person name="Neiman D."/>
            <person name="Pearson M."/>
            <person name="Priest M."/>
            <person name="Roberts A."/>
            <person name="Saif S."/>
            <person name="Shea T."/>
            <person name="Shenoy N."/>
            <person name="Sisk P."/>
            <person name="Stolte C."/>
            <person name="Sykes S."/>
            <person name="Wortman J."/>
            <person name="Nusbaum C."/>
            <person name="Birren B."/>
        </authorList>
    </citation>
    <scope>NUCLEOTIDE SEQUENCE [LARGE SCALE GENOMIC DNA]</scope>
    <source>
        <strain evidence="8 9">ATCC 51276</strain>
    </source>
</reference>
<dbReference type="AlphaFoldDB" id="G5GER1"/>
<keyword evidence="6" id="KW-0413">Isomerase</keyword>
<dbReference type="Pfam" id="PF10143">
    <property type="entry name" value="PhosphMutase"/>
    <property type="match status" value="1"/>
</dbReference>
<evidence type="ECO:0000256" key="6">
    <source>
        <dbReference type="ARBA" id="ARBA00023235"/>
    </source>
</evidence>
<dbReference type="NCBIfam" id="TIGR00306">
    <property type="entry name" value="apgM"/>
    <property type="match status" value="1"/>
</dbReference>
<dbReference type="PIRSF" id="PIRSF006392">
    <property type="entry name" value="IPGAM_arch"/>
    <property type="match status" value="1"/>
</dbReference>
<dbReference type="PATRIC" id="fig|679200.3.peg.54"/>
<keyword evidence="5" id="KW-0324">Glycolysis</keyword>
<comment type="catalytic activity">
    <reaction evidence="1">
        <text>(2R)-2-phosphoglycerate = (2R)-3-phosphoglycerate</text>
        <dbReference type="Rhea" id="RHEA:15901"/>
        <dbReference type="ChEBI" id="CHEBI:58272"/>
        <dbReference type="ChEBI" id="CHEBI:58289"/>
        <dbReference type="EC" id="5.4.2.12"/>
    </reaction>
</comment>
<dbReference type="RefSeq" id="WP_005538963.1">
    <property type="nucleotide sequence ID" value="NZ_JH378829.1"/>
</dbReference>
<dbReference type="InterPro" id="IPR017850">
    <property type="entry name" value="Alkaline_phosphatase_core_sf"/>
</dbReference>
<comment type="pathway">
    <text evidence="3">Carbohydrate degradation.</text>
</comment>
<dbReference type="PANTHER" id="PTHR31209:SF4">
    <property type="entry name" value="2,3-BISPHOSPHOGLYCERATE-INDEPENDENT PHOSPHOGLYCERATE MUTASE"/>
    <property type="match status" value="1"/>
</dbReference>
<dbReference type="GO" id="GO:0006096">
    <property type="term" value="P:glycolytic process"/>
    <property type="evidence" value="ECO:0007669"/>
    <property type="project" value="UniProtKB-KW"/>
</dbReference>
<dbReference type="HOGENOM" id="CLU_034906_2_0_9"/>
<comment type="function">
    <text evidence="2">Catalyzes the interconversion of 2-phosphoglycerate and 3-phosphoglycerate.</text>
</comment>
<dbReference type="GO" id="GO:0016301">
    <property type="term" value="F:kinase activity"/>
    <property type="evidence" value="ECO:0007669"/>
    <property type="project" value="UniProtKB-KW"/>
</dbReference>
<dbReference type="STRING" id="679200.HMPREF9333_00049"/>
<organism evidence="8 9">
    <name type="scientific">Johnsonella ignava ATCC 51276</name>
    <dbReference type="NCBI Taxonomy" id="679200"/>
    <lineage>
        <taxon>Bacteria</taxon>
        <taxon>Bacillati</taxon>
        <taxon>Bacillota</taxon>
        <taxon>Clostridia</taxon>
        <taxon>Lachnospirales</taxon>
        <taxon>Lachnospiraceae</taxon>
        <taxon>Johnsonella</taxon>
    </lineage>
</organism>
<dbReference type="Gene3D" id="3.30.70.2130">
    <property type="entry name" value="Metalloenzyme domain"/>
    <property type="match status" value="1"/>
</dbReference>
<evidence type="ECO:0000256" key="2">
    <source>
        <dbReference type="ARBA" id="ARBA00002315"/>
    </source>
</evidence>
<comment type="caution">
    <text evidence="8">The sequence shown here is derived from an EMBL/GenBank/DDBJ whole genome shotgun (WGS) entry which is preliminary data.</text>
</comment>